<dbReference type="GO" id="GO:0022857">
    <property type="term" value="F:transmembrane transporter activity"/>
    <property type="evidence" value="ECO:0007669"/>
    <property type="project" value="TreeGrafter"/>
</dbReference>
<evidence type="ECO:0000256" key="4">
    <source>
        <dbReference type="ARBA" id="ARBA00023043"/>
    </source>
</evidence>
<evidence type="ECO:0000256" key="5">
    <source>
        <dbReference type="ARBA" id="ARBA00023065"/>
    </source>
</evidence>
<keyword evidence="1" id="KW-0813">Transport</keyword>
<feature type="repeat" description="ANK" evidence="8">
    <location>
        <begin position="89"/>
        <end position="121"/>
    </location>
</feature>
<dbReference type="Gene3D" id="1.25.40.20">
    <property type="entry name" value="Ankyrin repeat-containing domain"/>
    <property type="match status" value="1"/>
</dbReference>
<keyword evidence="10" id="KW-0675">Receptor</keyword>
<evidence type="ECO:0000256" key="1">
    <source>
        <dbReference type="ARBA" id="ARBA00022448"/>
    </source>
</evidence>
<dbReference type="AlphaFoldDB" id="A0A4E0S0W8"/>
<keyword evidence="4 8" id="KW-0040">ANK repeat</keyword>
<accession>A0A4E0S0W8</accession>
<dbReference type="InterPro" id="IPR036770">
    <property type="entry name" value="Ankyrin_rpt-contain_sf"/>
</dbReference>
<dbReference type="PROSITE" id="PS50297">
    <property type="entry name" value="ANK_REP_REGION"/>
    <property type="match status" value="1"/>
</dbReference>
<reference evidence="10" key="1">
    <citation type="submission" date="2019-03" db="EMBL/GenBank/DDBJ databases">
        <title>Improved annotation for the trematode Fasciola hepatica.</title>
        <authorList>
            <person name="Choi Y.-J."/>
            <person name="Martin J."/>
            <person name="Mitreva M."/>
        </authorList>
    </citation>
    <scope>NUCLEOTIDE SEQUENCE [LARGE SCALE GENOMIC DNA]</scope>
</reference>
<keyword evidence="2" id="KW-0716">Sensory transduction</keyword>
<evidence type="ECO:0000256" key="2">
    <source>
        <dbReference type="ARBA" id="ARBA00022606"/>
    </source>
</evidence>
<gene>
    <name evidence="10" type="ORF">D915_004895</name>
</gene>
<dbReference type="InterPro" id="IPR002110">
    <property type="entry name" value="Ankyrin_rpt"/>
</dbReference>
<dbReference type="Proteomes" id="UP000230066">
    <property type="component" value="Unassembled WGS sequence"/>
</dbReference>
<comment type="caution">
    <text evidence="10">The sequence shown here is derived from an EMBL/GenBank/DDBJ whole genome shotgun (WGS) entry which is preliminary data.</text>
</comment>
<protein>
    <submittedName>
        <fullName evidence="10">Transient receptor potential cation channel subfamily A member 1</fullName>
    </submittedName>
</protein>
<feature type="repeat" description="ANK" evidence="8">
    <location>
        <begin position="18"/>
        <end position="50"/>
    </location>
</feature>
<dbReference type="PROSITE" id="PS50088">
    <property type="entry name" value="ANK_REPEAT"/>
    <property type="match status" value="2"/>
</dbReference>
<dbReference type="SUPFAM" id="SSF48403">
    <property type="entry name" value="Ankyrin repeat"/>
    <property type="match status" value="1"/>
</dbReference>
<keyword evidence="9" id="KW-0472">Membrane</keyword>
<dbReference type="SMART" id="SM00248">
    <property type="entry name" value="ANK"/>
    <property type="match status" value="4"/>
</dbReference>
<keyword evidence="5" id="KW-0406">Ion transport</keyword>
<dbReference type="GO" id="GO:1902495">
    <property type="term" value="C:transmembrane transporter complex"/>
    <property type="evidence" value="ECO:0007669"/>
    <property type="project" value="TreeGrafter"/>
</dbReference>
<evidence type="ECO:0000313" key="11">
    <source>
        <dbReference type="Proteomes" id="UP000230066"/>
    </source>
</evidence>
<dbReference type="PANTHER" id="PTHR47143">
    <property type="entry name" value="TRANSIENT RECEPTOR POTENTIAL CATION CHANNEL PROTEIN PAINLESS"/>
    <property type="match status" value="1"/>
</dbReference>
<dbReference type="EMBL" id="JXXN02001825">
    <property type="protein sequence ID" value="THD24000.1"/>
    <property type="molecule type" value="Genomic_DNA"/>
</dbReference>
<evidence type="ECO:0000256" key="8">
    <source>
        <dbReference type="PROSITE-ProRule" id="PRU00023"/>
    </source>
</evidence>
<dbReference type="InterPro" id="IPR052076">
    <property type="entry name" value="TRP_cation_channel"/>
</dbReference>
<evidence type="ECO:0000256" key="3">
    <source>
        <dbReference type="ARBA" id="ARBA00022737"/>
    </source>
</evidence>
<organism evidence="10 11">
    <name type="scientific">Fasciola hepatica</name>
    <name type="common">Liver fluke</name>
    <dbReference type="NCBI Taxonomy" id="6192"/>
    <lineage>
        <taxon>Eukaryota</taxon>
        <taxon>Metazoa</taxon>
        <taxon>Spiralia</taxon>
        <taxon>Lophotrochozoa</taxon>
        <taxon>Platyhelminthes</taxon>
        <taxon>Trematoda</taxon>
        <taxon>Digenea</taxon>
        <taxon>Plagiorchiida</taxon>
        <taxon>Echinostomata</taxon>
        <taxon>Echinostomatoidea</taxon>
        <taxon>Fasciolidae</taxon>
        <taxon>Fasciola</taxon>
    </lineage>
</organism>
<keyword evidence="7" id="KW-0407">Ion channel</keyword>
<dbReference type="Pfam" id="PF12796">
    <property type="entry name" value="Ank_2"/>
    <property type="match status" value="1"/>
</dbReference>
<sequence>MESYAAPKLCLINLVDSEGDTPMHTAVRSSDLDGIKTCLWHGASILVVQNERETPVHYACSKRDLEAVRIMLDACPSEIKLVMTMTNGSGYTPRHLATLYDNVPLVDYMVMNGAFLEQTEATGLAALLLGTTKGSSYTCRRLIDHGANMLAKDTNERNIWHLIILRATSNMRPILLPSLIDQLNFNATPNSTHTNYPQRLSVSKIPTERGQYNYLDVSLFKALMMMFGEYEHSNSLIHPLLTDPKPDRQNTVAIFVFYIAFLLFMPIIVMNLLIGLAVGDIEEVRRKACQQLLIQQIFWLADLESKFPKFIQTRLVGTKAAQIVQQSPVSLFMFSLA</sequence>
<feature type="transmembrane region" description="Helical" evidence="9">
    <location>
        <begin position="255"/>
        <end position="278"/>
    </location>
</feature>
<evidence type="ECO:0000256" key="7">
    <source>
        <dbReference type="ARBA" id="ARBA00023303"/>
    </source>
</evidence>
<keyword evidence="6" id="KW-0325">Glycoprotein</keyword>
<dbReference type="GO" id="GO:0034220">
    <property type="term" value="P:monoatomic ion transmembrane transport"/>
    <property type="evidence" value="ECO:0007669"/>
    <property type="project" value="UniProtKB-KW"/>
</dbReference>
<keyword evidence="9" id="KW-0812">Transmembrane</keyword>
<evidence type="ECO:0000313" key="10">
    <source>
        <dbReference type="EMBL" id="THD24000.1"/>
    </source>
</evidence>
<keyword evidence="3" id="KW-0677">Repeat</keyword>
<evidence type="ECO:0000256" key="6">
    <source>
        <dbReference type="ARBA" id="ARBA00023180"/>
    </source>
</evidence>
<keyword evidence="11" id="KW-1185">Reference proteome</keyword>
<name>A0A4E0S0W8_FASHE</name>
<dbReference type="PANTHER" id="PTHR47143:SF1">
    <property type="entry name" value="ION_TRANS DOMAIN-CONTAINING PROTEIN"/>
    <property type="match status" value="1"/>
</dbReference>
<proteinExistence type="predicted"/>
<keyword evidence="9" id="KW-1133">Transmembrane helix</keyword>
<evidence type="ECO:0000256" key="9">
    <source>
        <dbReference type="SAM" id="Phobius"/>
    </source>
</evidence>